<dbReference type="Pfam" id="PF00903">
    <property type="entry name" value="Glyoxalase"/>
    <property type="match status" value="1"/>
</dbReference>
<dbReference type="GO" id="GO:0003868">
    <property type="term" value="F:4-hydroxyphenylpyruvate dioxygenase activity"/>
    <property type="evidence" value="ECO:0007669"/>
    <property type="project" value="UniProtKB-EC"/>
</dbReference>
<dbReference type="PANTHER" id="PTHR11959">
    <property type="entry name" value="4-HYDROXYPHENYLPYRUVATE DIOXYGENASE"/>
    <property type="match status" value="1"/>
</dbReference>
<dbReference type="NCBIfam" id="TIGR01263">
    <property type="entry name" value="4HPPD"/>
    <property type="match status" value="1"/>
</dbReference>
<dbReference type="InterPro" id="IPR041736">
    <property type="entry name" value="4OHPhenylPyrv_dOase_N"/>
</dbReference>
<dbReference type="CDD" id="cd08342">
    <property type="entry name" value="HPPD_N_like"/>
    <property type="match status" value="1"/>
</dbReference>
<proteinExistence type="inferred from homology"/>
<dbReference type="InterPro" id="IPR029068">
    <property type="entry name" value="Glyas_Bleomycin-R_OHBP_Dase"/>
</dbReference>
<dbReference type="Pfam" id="PF13669">
    <property type="entry name" value="Glyoxalase_4"/>
    <property type="match status" value="1"/>
</dbReference>
<dbReference type="PANTHER" id="PTHR11959:SF1">
    <property type="entry name" value="4-HYDROXYPHENYLPYRUVATE DIOXYGENASE"/>
    <property type="match status" value="1"/>
</dbReference>
<feature type="binding site" evidence="5">
    <location>
        <position position="259"/>
    </location>
    <ligand>
        <name>Fe cation</name>
        <dbReference type="ChEBI" id="CHEBI:24875"/>
    </ligand>
</feature>
<dbReference type="CDD" id="cd07250">
    <property type="entry name" value="HPPD_C_like"/>
    <property type="match status" value="1"/>
</dbReference>
<comment type="cofactor">
    <cofactor evidence="5">
        <name>Fe cation</name>
        <dbReference type="ChEBI" id="CHEBI:24875"/>
    </cofactor>
    <text evidence="5">Binds 1 Fe cation per subunit.</text>
</comment>
<dbReference type="InterPro" id="IPR004360">
    <property type="entry name" value="Glyas_Fos-R_dOase_dom"/>
</dbReference>
<evidence type="ECO:0000313" key="8">
    <source>
        <dbReference type="Proteomes" id="UP000500857"/>
    </source>
</evidence>
<dbReference type="Proteomes" id="UP000500857">
    <property type="component" value="Chromosome"/>
</dbReference>
<dbReference type="GO" id="GO:0046872">
    <property type="term" value="F:metal ion binding"/>
    <property type="evidence" value="ECO:0007669"/>
    <property type="project" value="UniProtKB-KW"/>
</dbReference>
<dbReference type="AlphaFoldDB" id="A0A6H1TVU7"/>
<feature type="domain" description="VOC" evidence="6">
    <location>
        <begin position="2"/>
        <end position="128"/>
    </location>
</feature>
<keyword evidence="3" id="KW-0677">Repeat</keyword>
<sequence length="377" mass="42485">MHIDHVHFYIKDAPRSRDWFVKAMNFQDRGWWRSRHTQTGWVSSGPVNLLLSSPLTPESPWFDFARSHPPGVMDLAFRVDDLEGAIDRAIAAGAQVLEPARQSRDDRGGLKWARVAGWGSLSHTLVERRGRTEGRFPQLGELNVDRDRVASAFAKPVQRSQENRVEDGDGEDPLNLLGIDHVVLNVKSGELEAACDYYQKSFGFERQQSFTIRTGRSGLYSQVLVHPGGQIELPINEPTSDNSQIQEFLECNGGSGIQHIALRTDRLVETIARWRRRGVSFIDVPATYYAGLARRCPVELSEETWGAIAAQGILVDWQDEASDALLLQTFTQPIFDRPTFFFEAIERYRGALGFGEGNFQALFEAIERAQIERSRPG</sequence>
<dbReference type="InterPro" id="IPR041735">
    <property type="entry name" value="4OHPhenylPyrv_dOase_C"/>
</dbReference>
<dbReference type="RefSeq" id="WP_168568883.1">
    <property type="nucleotide sequence ID" value="NZ_CP051167.1"/>
</dbReference>
<gene>
    <name evidence="7" type="primary">hppD</name>
    <name evidence="7" type="ORF">HCG48_09155</name>
</gene>
<feature type="binding site" evidence="5">
    <location>
        <position position="343"/>
    </location>
    <ligand>
        <name>Fe cation</name>
        <dbReference type="ChEBI" id="CHEBI:24875"/>
    </ligand>
</feature>
<keyword evidence="4 5" id="KW-0408">Iron</keyword>
<dbReference type="PIRSF" id="PIRSF009283">
    <property type="entry name" value="HPP_dOase"/>
    <property type="match status" value="1"/>
</dbReference>
<organism evidence="7 8">
    <name type="scientific">Oxynema aestuarii AP17</name>
    <dbReference type="NCBI Taxonomy" id="2064643"/>
    <lineage>
        <taxon>Bacteria</taxon>
        <taxon>Bacillati</taxon>
        <taxon>Cyanobacteriota</taxon>
        <taxon>Cyanophyceae</taxon>
        <taxon>Oscillatoriophycideae</taxon>
        <taxon>Oscillatoriales</taxon>
        <taxon>Oscillatoriaceae</taxon>
        <taxon>Oxynema</taxon>
        <taxon>Oxynema aestuarii</taxon>
    </lineage>
</organism>
<dbReference type="KEGG" id="oxy:HCG48_09155"/>
<dbReference type="EMBL" id="CP051167">
    <property type="protein sequence ID" value="QIZ70728.1"/>
    <property type="molecule type" value="Genomic_DNA"/>
</dbReference>
<dbReference type="Gene3D" id="3.10.180.10">
    <property type="entry name" value="2,3-Dihydroxybiphenyl 1,2-Dioxygenase, domain 1"/>
    <property type="match status" value="2"/>
</dbReference>
<protein>
    <submittedName>
        <fullName evidence="7">4-hydroxyphenylpyruvate dioxygenase</fullName>
        <ecNumber evidence="7">1.13.11.27</ecNumber>
    </submittedName>
</protein>
<dbReference type="InterPro" id="IPR005956">
    <property type="entry name" value="4OHPhenylPyrv_dOase"/>
</dbReference>
<accession>A0A6H1TVU7</accession>
<keyword evidence="7" id="KW-0560">Oxidoreductase</keyword>
<evidence type="ECO:0000256" key="5">
    <source>
        <dbReference type="PIRSR" id="PIRSR009283-1"/>
    </source>
</evidence>
<feature type="domain" description="VOC" evidence="6">
    <location>
        <begin position="178"/>
        <end position="332"/>
    </location>
</feature>
<dbReference type="SUPFAM" id="SSF54593">
    <property type="entry name" value="Glyoxalase/Bleomycin resistance protein/Dihydroxybiphenyl dioxygenase"/>
    <property type="match status" value="1"/>
</dbReference>
<evidence type="ECO:0000313" key="7">
    <source>
        <dbReference type="EMBL" id="QIZ70728.1"/>
    </source>
</evidence>
<evidence type="ECO:0000256" key="4">
    <source>
        <dbReference type="ARBA" id="ARBA00023004"/>
    </source>
</evidence>
<evidence type="ECO:0000256" key="2">
    <source>
        <dbReference type="ARBA" id="ARBA00022723"/>
    </source>
</evidence>
<dbReference type="GO" id="GO:0006572">
    <property type="term" value="P:L-tyrosine catabolic process"/>
    <property type="evidence" value="ECO:0007669"/>
    <property type="project" value="TreeGrafter"/>
</dbReference>
<dbReference type="PROSITE" id="PS51819">
    <property type="entry name" value="VOC"/>
    <property type="match status" value="2"/>
</dbReference>
<evidence type="ECO:0000256" key="1">
    <source>
        <dbReference type="ARBA" id="ARBA00005877"/>
    </source>
</evidence>
<comment type="similarity">
    <text evidence="1">Belongs to the 4HPPD family.</text>
</comment>
<feature type="binding site" evidence="5">
    <location>
        <position position="181"/>
    </location>
    <ligand>
        <name>Fe cation</name>
        <dbReference type="ChEBI" id="CHEBI:24875"/>
    </ligand>
</feature>
<reference evidence="7 8" key="1">
    <citation type="submission" date="2020-04" db="EMBL/GenBank/DDBJ databases">
        <authorList>
            <person name="Basu S."/>
            <person name="Maruthanayagam V."/>
            <person name="Chakraborty S."/>
            <person name="Pramanik A."/>
            <person name="Mukherjee J."/>
            <person name="Brink B."/>
        </authorList>
    </citation>
    <scope>NUCLEOTIDE SEQUENCE [LARGE SCALE GENOMIC DNA]</scope>
    <source>
        <strain evidence="7 8">AP17</strain>
    </source>
</reference>
<keyword evidence="2 5" id="KW-0479">Metal-binding</keyword>
<name>A0A6H1TVU7_9CYAN</name>
<evidence type="ECO:0000256" key="3">
    <source>
        <dbReference type="ARBA" id="ARBA00022737"/>
    </source>
</evidence>
<keyword evidence="7" id="KW-0670">Pyruvate</keyword>
<keyword evidence="8" id="KW-1185">Reference proteome</keyword>
<dbReference type="EC" id="1.13.11.27" evidence="7"/>
<keyword evidence="7" id="KW-0223">Dioxygenase</keyword>
<dbReference type="InterPro" id="IPR037523">
    <property type="entry name" value="VOC_core"/>
</dbReference>
<evidence type="ECO:0000259" key="6">
    <source>
        <dbReference type="PROSITE" id="PS51819"/>
    </source>
</evidence>